<organism evidence="5 6">
    <name type="scientific">Cylindrotheca closterium</name>
    <dbReference type="NCBI Taxonomy" id="2856"/>
    <lineage>
        <taxon>Eukaryota</taxon>
        <taxon>Sar</taxon>
        <taxon>Stramenopiles</taxon>
        <taxon>Ochrophyta</taxon>
        <taxon>Bacillariophyta</taxon>
        <taxon>Bacillariophyceae</taxon>
        <taxon>Bacillariophycidae</taxon>
        <taxon>Bacillariales</taxon>
        <taxon>Bacillariaceae</taxon>
        <taxon>Cylindrotheca</taxon>
    </lineage>
</organism>
<protein>
    <recommendedName>
        <fullName evidence="4">Deacetylase sirtuin-type domain-containing protein</fullName>
    </recommendedName>
</protein>
<dbReference type="PANTHER" id="PTHR11085">
    <property type="entry name" value="NAD-DEPENDENT PROTEIN DEACYLASE SIRTUIN-5, MITOCHONDRIAL-RELATED"/>
    <property type="match status" value="1"/>
</dbReference>
<evidence type="ECO:0000256" key="2">
    <source>
        <dbReference type="ARBA" id="ARBA00023027"/>
    </source>
</evidence>
<dbReference type="InterPro" id="IPR029035">
    <property type="entry name" value="DHS-like_NAD/FAD-binding_dom"/>
</dbReference>
<dbReference type="GO" id="GO:0070403">
    <property type="term" value="F:NAD+ binding"/>
    <property type="evidence" value="ECO:0007669"/>
    <property type="project" value="InterPro"/>
</dbReference>
<feature type="binding site" evidence="3">
    <location>
        <position position="251"/>
    </location>
    <ligand>
        <name>Zn(2+)</name>
        <dbReference type="ChEBI" id="CHEBI:29105"/>
    </ligand>
</feature>
<dbReference type="Pfam" id="PF02146">
    <property type="entry name" value="SIR2"/>
    <property type="match status" value="2"/>
</dbReference>
<evidence type="ECO:0000256" key="1">
    <source>
        <dbReference type="ARBA" id="ARBA00022679"/>
    </source>
</evidence>
<keyword evidence="6" id="KW-1185">Reference proteome</keyword>
<feature type="binding site" evidence="3">
    <location>
        <position position="248"/>
    </location>
    <ligand>
        <name>Zn(2+)</name>
        <dbReference type="ChEBI" id="CHEBI:29105"/>
    </ligand>
</feature>
<feature type="active site" description="Proton acceptor" evidence="3">
    <location>
        <position position="182"/>
    </location>
</feature>
<feature type="binding site" evidence="3">
    <location>
        <position position="193"/>
    </location>
    <ligand>
        <name>Zn(2+)</name>
        <dbReference type="ChEBI" id="CHEBI:29105"/>
    </ligand>
</feature>
<dbReference type="GO" id="GO:0046872">
    <property type="term" value="F:metal ion binding"/>
    <property type="evidence" value="ECO:0007669"/>
    <property type="project" value="UniProtKB-KW"/>
</dbReference>
<dbReference type="PANTHER" id="PTHR11085:SF10">
    <property type="entry name" value="NAD-DEPENDENT PROTEIN DEACYLASE SIRTUIN-5, MITOCHONDRIAL-RELATED"/>
    <property type="match status" value="1"/>
</dbReference>
<dbReference type="PROSITE" id="PS50305">
    <property type="entry name" value="SIRTUIN"/>
    <property type="match status" value="1"/>
</dbReference>
<evidence type="ECO:0000313" key="5">
    <source>
        <dbReference type="EMBL" id="CAJ1966687.1"/>
    </source>
</evidence>
<name>A0AAD2JNF2_9STRA</name>
<dbReference type="InterPro" id="IPR003000">
    <property type="entry name" value="Sirtuin"/>
</dbReference>
<dbReference type="Gene3D" id="3.40.50.1220">
    <property type="entry name" value="TPP-binding domain"/>
    <property type="match status" value="1"/>
</dbReference>
<comment type="caution">
    <text evidence="5">The sequence shown here is derived from an EMBL/GenBank/DDBJ whole genome shotgun (WGS) entry which is preliminary data.</text>
</comment>
<dbReference type="InterPro" id="IPR026590">
    <property type="entry name" value="Ssirtuin_cat_dom"/>
</dbReference>
<gene>
    <name evidence="5" type="ORF">CYCCA115_LOCUS22270</name>
</gene>
<feature type="domain" description="Deacetylase sirtuin-type" evidence="4">
    <location>
        <begin position="33"/>
        <end position="360"/>
    </location>
</feature>
<keyword evidence="1" id="KW-0808">Transferase</keyword>
<dbReference type="SUPFAM" id="SSF52467">
    <property type="entry name" value="DHS-like NAD/FAD-binding domain"/>
    <property type="match status" value="1"/>
</dbReference>
<sequence length="360" mass="39925">MVNIHGNLRVYSSRLVGRKELVRPADPKSLLEAGQVQEQAEKLVEWWTGKKSVLCITGAGLSTESGIPDYRGHQGSYHKGHKPMIHQQFMDSEYQRRRYWGRSLAGWKTFDSTQPNKGHFALAALERMGRIGVALEDQEAFYEPADAFEFGFTSGQRQLAVVTQNVDALHQKAGSKEVMQLHGAGNLIRCMNCGTKQHRNEYHSKLLSVNQEWLNEALKGYEQSSDLRPDGDAKIKEDNYDDVDVPNCHHCDEGFFKPDVVFFGDSVPKSRVRLFEEAVKAADGLLVVGTSLAVHSAYRHVRAANSLGISTAIVNVGETRAEAEGLENILKIEAPAGDTLSFCVEAFENESNAMNSSVAQ</sequence>
<keyword evidence="2" id="KW-0520">NAD</keyword>
<dbReference type="InterPro" id="IPR026591">
    <property type="entry name" value="Sirtuin_cat_small_dom_sf"/>
</dbReference>
<keyword evidence="3" id="KW-0479">Metal-binding</keyword>
<evidence type="ECO:0000259" key="4">
    <source>
        <dbReference type="PROSITE" id="PS50305"/>
    </source>
</evidence>
<evidence type="ECO:0000313" key="6">
    <source>
        <dbReference type="Proteomes" id="UP001295423"/>
    </source>
</evidence>
<reference evidence="5" key="1">
    <citation type="submission" date="2023-08" db="EMBL/GenBank/DDBJ databases">
        <authorList>
            <person name="Audoor S."/>
            <person name="Bilcke G."/>
        </authorList>
    </citation>
    <scope>NUCLEOTIDE SEQUENCE</scope>
</reference>
<proteinExistence type="predicted"/>
<dbReference type="EMBL" id="CAKOGP040002313">
    <property type="protein sequence ID" value="CAJ1966687.1"/>
    <property type="molecule type" value="Genomic_DNA"/>
</dbReference>
<dbReference type="Proteomes" id="UP001295423">
    <property type="component" value="Unassembled WGS sequence"/>
</dbReference>
<dbReference type="InterPro" id="IPR050134">
    <property type="entry name" value="NAD-dep_sirtuin_deacylases"/>
</dbReference>
<dbReference type="Gene3D" id="3.30.1600.10">
    <property type="entry name" value="SIR2/SIRT2 'Small Domain"/>
    <property type="match status" value="1"/>
</dbReference>
<evidence type="ECO:0000256" key="3">
    <source>
        <dbReference type="PROSITE-ProRule" id="PRU00236"/>
    </source>
</evidence>
<dbReference type="GO" id="GO:0017136">
    <property type="term" value="F:histone deacetylase activity, NAD-dependent"/>
    <property type="evidence" value="ECO:0007669"/>
    <property type="project" value="TreeGrafter"/>
</dbReference>
<keyword evidence="3" id="KW-0862">Zinc</keyword>
<feature type="binding site" evidence="3">
    <location>
        <position position="190"/>
    </location>
    <ligand>
        <name>Zn(2+)</name>
        <dbReference type="ChEBI" id="CHEBI:29105"/>
    </ligand>
</feature>
<accession>A0AAD2JNF2</accession>
<dbReference type="AlphaFoldDB" id="A0AAD2JNF2"/>